<name>A0A644TV07_9ZZZZ</name>
<dbReference type="PROSITE" id="PS00600">
    <property type="entry name" value="AA_TRANSFER_CLASS_3"/>
    <property type="match status" value="1"/>
</dbReference>
<dbReference type="PANTHER" id="PTHR11986">
    <property type="entry name" value="AMINOTRANSFERASE CLASS III"/>
    <property type="match status" value="1"/>
</dbReference>
<dbReference type="InterPro" id="IPR005814">
    <property type="entry name" value="Aminotrans_3"/>
</dbReference>
<dbReference type="EMBL" id="VSSQ01000050">
    <property type="protein sequence ID" value="MPL70032.1"/>
    <property type="molecule type" value="Genomic_DNA"/>
</dbReference>
<accession>A0A644TV07</accession>
<dbReference type="GO" id="GO:0030170">
    <property type="term" value="F:pyridoxal phosphate binding"/>
    <property type="evidence" value="ECO:0007669"/>
    <property type="project" value="InterPro"/>
</dbReference>
<dbReference type="Gene3D" id="3.40.640.10">
    <property type="entry name" value="Type I PLP-dependent aspartate aminotransferase-like (Major domain)"/>
    <property type="match status" value="1"/>
</dbReference>
<dbReference type="FunFam" id="3.40.640.10:FF:000004">
    <property type="entry name" value="Acetylornithine aminotransferase"/>
    <property type="match status" value="1"/>
</dbReference>
<evidence type="ECO:0000256" key="3">
    <source>
        <dbReference type="ARBA" id="ARBA00022679"/>
    </source>
</evidence>
<dbReference type="AlphaFoldDB" id="A0A644TV07"/>
<comment type="cofactor">
    <cofactor evidence="1">
        <name>pyridoxal 5'-phosphate</name>
        <dbReference type="ChEBI" id="CHEBI:597326"/>
    </cofactor>
</comment>
<dbReference type="SUPFAM" id="SSF53383">
    <property type="entry name" value="PLP-dependent transferases"/>
    <property type="match status" value="1"/>
</dbReference>
<dbReference type="Pfam" id="PF00202">
    <property type="entry name" value="Aminotran_3"/>
    <property type="match status" value="1"/>
</dbReference>
<gene>
    <name evidence="5" type="primary">argD_7</name>
    <name evidence="5" type="ORF">SDC9_15783</name>
</gene>
<dbReference type="GO" id="GO:0042802">
    <property type="term" value="F:identical protein binding"/>
    <property type="evidence" value="ECO:0007669"/>
    <property type="project" value="TreeGrafter"/>
</dbReference>
<keyword evidence="3 5" id="KW-0808">Transferase</keyword>
<evidence type="ECO:0000256" key="1">
    <source>
        <dbReference type="ARBA" id="ARBA00001933"/>
    </source>
</evidence>
<protein>
    <submittedName>
        <fullName evidence="5">Acetylornithine aminotransferase</fullName>
        <ecNumber evidence="5">2.6.1.11</ecNumber>
    </submittedName>
</protein>
<evidence type="ECO:0000256" key="4">
    <source>
        <dbReference type="ARBA" id="ARBA00022898"/>
    </source>
</evidence>
<dbReference type="InterPro" id="IPR050103">
    <property type="entry name" value="Class-III_PLP-dep_AT"/>
</dbReference>
<evidence type="ECO:0000313" key="5">
    <source>
        <dbReference type="EMBL" id="MPL70032.1"/>
    </source>
</evidence>
<dbReference type="GO" id="GO:0003992">
    <property type="term" value="F:N2-acetyl-L-ornithine:2-oxoglutarate 5-aminotransferase activity"/>
    <property type="evidence" value="ECO:0007669"/>
    <property type="project" value="UniProtKB-EC"/>
</dbReference>
<keyword evidence="4" id="KW-0663">Pyridoxal phosphate</keyword>
<dbReference type="CDD" id="cd00610">
    <property type="entry name" value="OAT_like"/>
    <property type="match status" value="1"/>
</dbReference>
<evidence type="ECO:0000256" key="2">
    <source>
        <dbReference type="ARBA" id="ARBA00022576"/>
    </source>
</evidence>
<dbReference type="InterPro" id="IPR049704">
    <property type="entry name" value="Aminotrans_3_PPA_site"/>
</dbReference>
<reference evidence="5" key="1">
    <citation type="submission" date="2019-08" db="EMBL/GenBank/DDBJ databases">
        <authorList>
            <person name="Kucharzyk K."/>
            <person name="Murdoch R.W."/>
            <person name="Higgins S."/>
            <person name="Loffler F."/>
        </authorList>
    </citation>
    <scope>NUCLEOTIDE SEQUENCE</scope>
</reference>
<dbReference type="Gene3D" id="3.90.1150.10">
    <property type="entry name" value="Aspartate Aminotransferase, domain 1"/>
    <property type="match status" value="1"/>
</dbReference>
<dbReference type="InterPro" id="IPR015422">
    <property type="entry name" value="PyrdxlP-dep_Trfase_small"/>
</dbReference>
<dbReference type="InterPro" id="IPR015424">
    <property type="entry name" value="PyrdxlP-dep_Trfase"/>
</dbReference>
<dbReference type="PIRSF" id="PIRSF000521">
    <property type="entry name" value="Transaminase_4ab_Lys_Orn"/>
    <property type="match status" value="1"/>
</dbReference>
<sequence>MKTSLNEFRQYVAQVGEIDPIMIDVEKAEGIWVWDTSGKKYMDMLSGICVGNIGHRNKRVVEKVKEQLDKYMHVMVYGEFVQSPQLDYAKRLMSVLPSNFNQIFYVNSGSEAIEGAIKTARLYNKRAEIISFKDSYHGSTLGAVSLLSDERYTQKFRPLLPDCRQIEFNNEEDIQKITDKTCCVVAETIQAGAGVILPKNNFLKKLKARCQQVGALLIMDEIQTGFGRTGKLFGFMNYDFVPDILCIAKGMGGGMPIGAFVSSDEIMNKLNNHHPLIGHATTFGGHPISCVAALETLNTIIEENLMDEADAKGEIYRTKLIHPQIKEVRGIGLFNCIELKNKDNWQKALVSCFEEGIITGTHLFNEGCLSIKPPLTITYEEINLSMEKILKALDTLN</sequence>
<proteinExistence type="predicted"/>
<dbReference type="PANTHER" id="PTHR11986:SF79">
    <property type="entry name" value="ACETYLORNITHINE AMINOTRANSFERASE, MITOCHONDRIAL"/>
    <property type="match status" value="1"/>
</dbReference>
<dbReference type="EC" id="2.6.1.11" evidence="5"/>
<comment type="caution">
    <text evidence="5">The sequence shown here is derived from an EMBL/GenBank/DDBJ whole genome shotgun (WGS) entry which is preliminary data.</text>
</comment>
<organism evidence="5">
    <name type="scientific">bioreactor metagenome</name>
    <dbReference type="NCBI Taxonomy" id="1076179"/>
    <lineage>
        <taxon>unclassified sequences</taxon>
        <taxon>metagenomes</taxon>
        <taxon>ecological metagenomes</taxon>
    </lineage>
</organism>
<keyword evidence="2 5" id="KW-0032">Aminotransferase</keyword>
<dbReference type="InterPro" id="IPR015421">
    <property type="entry name" value="PyrdxlP-dep_Trfase_major"/>
</dbReference>